<evidence type="ECO:0000313" key="4">
    <source>
        <dbReference type="Proteomes" id="UP000494245"/>
    </source>
</evidence>
<protein>
    <submittedName>
        <fullName evidence="3">Serine/threonine-protein kinase BtrW</fullName>
        <ecNumber evidence="3">2.7.11.1</ecNumber>
    </submittedName>
</protein>
<accession>A0A6V8LIE5</accession>
<dbReference type="PANTHER" id="PTHR35526:SF6">
    <property type="entry name" value="SLR1861 PROTEIN"/>
    <property type="match status" value="1"/>
</dbReference>
<organism evidence="3 4">
    <name type="scientific">Fundidesulfovibrio magnetotacticus</name>
    <dbReference type="NCBI Taxonomy" id="2730080"/>
    <lineage>
        <taxon>Bacteria</taxon>
        <taxon>Pseudomonadati</taxon>
        <taxon>Thermodesulfobacteriota</taxon>
        <taxon>Desulfovibrionia</taxon>
        <taxon>Desulfovibrionales</taxon>
        <taxon>Desulfovibrionaceae</taxon>
        <taxon>Fundidesulfovibrio</taxon>
    </lineage>
</organism>
<dbReference type="Pfam" id="PF13581">
    <property type="entry name" value="HATPase_c_2"/>
    <property type="match status" value="1"/>
</dbReference>
<dbReference type="EC" id="2.7.11.1" evidence="3"/>
<comment type="caution">
    <text evidence="3">The sequence shown here is derived from an EMBL/GenBank/DDBJ whole genome shotgun (WGS) entry which is preliminary data.</text>
</comment>
<dbReference type="InterPro" id="IPR050267">
    <property type="entry name" value="Anti-sigma-factor_SerPK"/>
</dbReference>
<gene>
    <name evidence="3" type="primary">btrW_1</name>
    <name evidence="3" type="ORF">NNJEOMEG_00337</name>
</gene>
<dbReference type="PANTHER" id="PTHR35526">
    <property type="entry name" value="ANTI-SIGMA-F FACTOR RSBW-RELATED"/>
    <property type="match status" value="1"/>
</dbReference>
<proteinExistence type="predicted"/>
<evidence type="ECO:0000313" key="3">
    <source>
        <dbReference type="EMBL" id="GFK92512.1"/>
    </source>
</evidence>
<dbReference type="GO" id="GO:0004674">
    <property type="term" value="F:protein serine/threonine kinase activity"/>
    <property type="evidence" value="ECO:0007669"/>
    <property type="project" value="UniProtKB-KW"/>
</dbReference>
<dbReference type="Proteomes" id="UP000494245">
    <property type="component" value="Unassembled WGS sequence"/>
</dbReference>
<dbReference type="CDD" id="cd16936">
    <property type="entry name" value="HATPase_RsbW-like"/>
    <property type="match status" value="1"/>
</dbReference>
<dbReference type="EMBL" id="BLTE01000001">
    <property type="protein sequence ID" value="GFK92512.1"/>
    <property type="molecule type" value="Genomic_DNA"/>
</dbReference>
<keyword evidence="3" id="KW-0808">Transferase</keyword>
<reference evidence="3 4" key="1">
    <citation type="submission" date="2020-04" db="EMBL/GenBank/DDBJ databases">
        <authorList>
            <consortium name="Desulfovibrio sp. FSS-1 genome sequencing consortium"/>
            <person name="Shimoshige H."/>
            <person name="Kobayashi H."/>
            <person name="Maekawa T."/>
        </authorList>
    </citation>
    <scope>NUCLEOTIDE SEQUENCE [LARGE SCALE GENOMIC DNA]</scope>
    <source>
        <strain evidence="3 4">SIID29052-01</strain>
    </source>
</reference>
<keyword evidence="3" id="KW-0418">Kinase</keyword>
<name>A0A6V8LIE5_9BACT</name>
<dbReference type="AlphaFoldDB" id="A0A6V8LIE5"/>
<reference evidence="3 4" key="2">
    <citation type="submission" date="2020-05" db="EMBL/GenBank/DDBJ databases">
        <title>Draft genome sequence of Desulfovibrio sp. strainFSS-1.</title>
        <authorList>
            <person name="Shimoshige H."/>
            <person name="Kobayashi H."/>
            <person name="Maekawa T."/>
        </authorList>
    </citation>
    <scope>NUCLEOTIDE SEQUENCE [LARGE SCALE GENOMIC DNA]</scope>
    <source>
        <strain evidence="3 4">SIID29052-01</strain>
    </source>
</reference>
<keyword evidence="1" id="KW-0723">Serine/threonine-protein kinase</keyword>
<dbReference type="Gene3D" id="3.30.565.10">
    <property type="entry name" value="Histidine kinase-like ATPase, C-terminal domain"/>
    <property type="match status" value="1"/>
</dbReference>
<evidence type="ECO:0000259" key="2">
    <source>
        <dbReference type="Pfam" id="PF13581"/>
    </source>
</evidence>
<keyword evidence="4" id="KW-1185">Reference proteome</keyword>
<dbReference type="InterPro" id="IPR003594">
    <property type="entry name" value="HATPase_dom"/>
</dbReference>
<feature type="domain" description="Histidine kinase/HSP90-like ATPase" evidence="2">
    <location>
        <begin position="15"/>
        <end position="138"/>
    </location>
</feature>
<dbReference type="SUPFAM" id="SSF55874">
    <property type="entry name" value="ATPase domain of HSP90 chaperone/DNA topoisomerase II/histidine kinase"/>
    <property type="match status" value="1"/>
</dbReference>
<dbReference type="InterPro" id="IPR036890">
    <property type="entry name" value="HATPase_C_sf"/>
</dbReference>
<evidence type="ECO:0000256" key="1">
    <source>
        <dbReference type="ARBA" id="ARBA00022527"/>
    </source>
</evidence>
<sequence length="143" mass="16093">MEIMSERLRLSIGNDLHELERLRCEVEAFLERGGVSGRAAYHIQLALDELVTNVISYASPPDRPCGIELVLERGPDAVDMTLEDDGDPFNPLQAPEPDVNAPLEARPIGGLGIHFVRKIMDQLSYERKNGRNILFIRKKTNQE</sequence>